<protein>
    <submittedName>
        <fullName evidence="1">DUF2617 family protein</fullName>
    </submittedName>
</protein>
<gene>
    <name evidence="1" type="ORF">NG895_21545</name>
</gene>
<dbReference type="Pfam" id="PF10936">
    <property type="entry name" value="DUF2617"/>
    <property type="match status" value="1"/>
</dbReference>
<sequence>MLSARPKIADLVFQFYGRSLHPELFEVKRERKIERSTYNATIKITSTGHAICWHQPEGLLLTEVATSALHDLPIKRRLMSHRVRGEHEDRIECAGGLIYETQLAIESADNATIRGYQQELALAGETHSVLFQFESGGRIGLGAFSYIHFESRAKSLRIQALHTFPEDGVILKSQSRFILPDAS</sequence>
<comment type="caution">
    <text evidence="1">The sequence shown here is derived from an EMBL/GenBank/DDBJ whole genome shotgun (WGS) entry which is preliminary data.</text>
</comment>
<dbReference type="InterPro" id="IPR024486">
    <property type="entry name" value="DUF2617"/>
</dbReference>
<accession>A0A9X2FEE3</accession>
<dbReference type="EMBL" id="JAMXLR010000073">
    <property type="protein sequence ID" value="MCO6046492.1"/>
    <property type="molecule type" value="Genomic_DNA"/>
</dbReference>
<name>A0A9X2FEE3_9BACT</name>
<reference evidence="1" key="1">
    <citation type="submission" date="2022-06" db="EMBL/GenBank/DDBJ databases">
        <title>Aeoliella straminimaris, a novel planctomycete from sediments.</title>
        <authorList>
            <person name="Vitorino I.R."/>
            <person name="Lage O.M."/>
        </authorList>
    </citation>
    <scope>NUCLEOTIDE SEQUENCE</scope>
    <source>
        <strain evidence="1">ICT_H6.2</strain>
    </source>
</reference>
<proteinExistence type="predicted"/>
<evidence type="ECO:0000313" key="2">
    <source>
        <dbReference type="Proteomes" id="UP001155241"/>
    </source>
</evidence>
<dbReference type="AlphaFoldDB" id="A0A9X2FEE3"/>
<keyword evidence="2" id="KW-1185">Reference proteome</keyword>
<organism evidence="1 2">
    <name type="scientific">Aeoliella straminimaris</name>
    <dbReference type="NCBI Taxonomy" id="2954799"/>
    <lineage>
        <taxon>Bacteria</taxon>
        <taxon>Pseudomonadati</taxon>
        <taxon>Planctomycetota</taxon>
        <taxon>Planctomycetia</taxon>
        <taxon>Pirellulales</taxon>
        <taxon>Lacipirellulaceae</taxon>
        <taxon>Aeoliella</taxon>
    </lineage>
</organism>
<dbReference type="Proteomes" id="UP001155241">
    <property type="component" value="Unassembled WGS sequence"/>
</dbReference>
<evidence type="ECO:0000313" key="1">
    <source>
        <dbReference type="EMBL" id="MCO6046492.1"/>
    </source>
</evidence>